<feature type="chain" id="PRO_5047531280" evidence="1">
    <location>
        <begin position="31"/>
        <end position="354"/>
    </location>
</feature>
<reference evidence="2 3" key="1">
    <citation type="submission" date="2023-04" db="EMBL/GenBank/DDBJ databases">
        <title>Luteimonas sp. M1R5S18.</title>
        <authorList>
            <person name="Sun J.-Q."/>
        </authorList>
    </citation>
    <scope>NUCLEOTIDE SEQUENCE [LARGE SCALE GENOMIC DNA]</scope>
    <source>
        <strain evidence="2 3">M1R5S18</strain>
    </source>
</reference>
<dbReference type="Proteomes" id="UP001156831">
    <property type="component" value="Unassembled WGS sequence"/>
</dbReference>
<organism evidence="2 3">
    <name type="scientific">Luteimonas rhizosphaericola</name>
    <dbReference type="NCBI Taxonomy" id="3042024"/>
    <lineage>
        <taxon>Bacteria</taxon>
        <taxon>Pseudomonadati</taxon>
        <taxon>Pseudomonadota</taxon>
        <taxon>Gammaproteobacteria</taxon>
        <taxon>Lysobacterales</taxon>
        <taxon>Lysobacteraceae</taxon>
        <taxon>Luteimonas</taxon>
    </lineage>
</organism>
<proteinExistence type="predicted"/>
<evidence type="ECO:0000313" key="3">
    <source>
        <dbReference type="Proteomes" id="UP001156831"/>
    </source>
</evidence>
<keyword evidence="1" id="KW-0732">Signal</keyword>
<dbReference type="InterPro" id="IPR036514">
    <property type="entry name" value="SGNH_hydro_sf"/>
</dbReference>
<evidence type="ECO:0000313" key="2">
    <source>
        <dbReference type="EMBL" id="MDH5829501.1"/>
    </source>
</evidence>
<keyword evidence="3" id="KW-1185">Reference proteome</keyword>
<dbReference type="RefSeq" id="WP_280599671.1">
    <property type="nucleotide sequence ID" value="NZ_JARXRN010000016.1"/>
</dbReference>
<comment type="caution">
    <text evidence="2">The sequence shown here is derived from an EMBL/GenBank/DDBJ whole genome shotgun (WGS) entry which is preliminary data.</text>
</comment>
<sequence length="354" mass="38188">MDDRTRRTARLPALLLVTLLSGLAAVSAQAAPARLAVVGDSDSHAYHDRMHFSGDDGKRGGDFHATTWQWTEALHRLRGQALDLGAWDRHGLPGTLGRAAEWAGLPVRPAKEDFEYNFAMSGARCESLMGGERQVPGLIDLMDQAPGRWRGGYVVVRIGVNSFGQAEHLQRLAADRDDAEVSAGIQGCVAAVREAVAAIHRSHPATRIVLVGIFDNSNVAGQLETAWTPRQLANIAAALDRYDDALRAMAQADRRIAFFDDRAWFAAHWGTRTASGQPAYRDVRIGKALRVRNAQGDAPTNAVLADGHAGAAWNLLWAQALVALLDREFDAGIAPVSESELAALIGRRASPAED</sequence>
<evidence type="ECO:0000256" key="1">
    <source>
        <dbReference type="SAM" id="SignalP"/>
    </source>
</evidence>
<protein>
    <submittedName>
        <fullName evidence="2">GDSL-type esterase/lipase family protein</fullName>
    </submittedName>
</protein>
<name>A0ABT6JHF9_9GAMM</name>
<dbReference type="SUPFAM" id="SSF52266">
    <property type="entry name" value="SGNH hydrolase"/>
    <property type="match status" value="1"/>
</dbReference>
<dbReference type="EMBL" id="JARXRN010000016">
    <property type="protein sequence ID" value="MDH5829501.1"/>
    <property type="molecule type" value="Genomic_DNA"/>
</dbReference>
<gene>
    <name evidence="2" type="ORF">QFW80_03080</name>
</gene>
<feature type="signal peptide" evidence="1">
    <location>
        <begin position="1"/>
        <end position="30"/>
    </location>
</feature>
<dbReference type="Gene3D" id="3.40.50.1110">
    <property type="entry name" value="SGNH hydrolase"/>
    <property type="match status" value="1"/>
</dbReference>
<accession>A0ABT6JHF9</accession>